<dbReference type="RefSeq" id="WP_389364831.1">
    <property type="nucleotide sequence ID" value="NZ_JBIACK010000021.1"/>
</dbReference>
<evidence type="ECO:0000313" key="2">
    <source>
        <dbReference type="EMBL" id="MFE8703910.1"/>
    </source>
</evidence>
<accession>A0ABW6KL01</accession>
<feature type="transmembrane region" description="Helical" evidence="1">
    <location>
        <begin position="67"/>
        <end position="85"/>
    </location>
</feature>
<proteinExistence type="predicted"/>
<sequence length="108" mass="12701">MMWKVGKVLIFAYLGFTLLPYFFIFLMYLFMKKMAKPGSEIEAKVHELENELISLGINLLHMVDPNFILMNISGLLLFVCIVYFLRKYKFMIPRNSVKNKKADTRPTL</sequence>
<gene>
    <name evidence="2" type="ORF">ACFYKX_25390</name>
</gene>
<feature type="transmembrane region" description="Helical" evidence="1">
    <location>
        <begin position="9"/>
        <end position="30"/>
    </location>
</feature>
<comment type="caution">
    <text evidence="2">The sequence shown here is derived from an EMBL/GenBank/DDBJ whole genome shotgun (WGS) entry which is preliminary data.</text>
</comment>
<dbReference type="Proteomes" id="UP001601059">
    <property type="component" value="Unassembled WGS sequence"/>
</dbReference>
<evidence type="ECO:0000256" key="1">
    <source>
        <dbReference type="SAM" id="Phobius"/>
    </source>
</evidence>
<keyword evidence="1" id="KW-0812">Transmembrane</keyword>
<protein>
    <submittedName>
        <fullName evidence="2">Uncharacterized protein</fullName>
    </submittedName>
</protein>
<keyword evidence="1" id="KW-1133">Transmembrane helix</keyword>
<reference evidence="2 3" key="1">
    <citation type="submission" date="2024-08" db="EMBL/GenBank/DDBJ databases">
        <title>Two novel Cytobacillus novel species.</title>
        <authorList>
            <person name="Liu G."/>
        </authorList>
    </citation>
    <scope>NUCLEOTIDE SEQUENCE [LARGE SCALE GENOMIC DNA]</scope>
    <source>
        <strain evidence="2 3">FJAT-54145</strain>
    </source>
</reference>
<organism evidence="2 3">
    <name type="scientific">Cytobacillus spartinae</name>
    <dbReference type="NCBI Taxonomy" id="3299023"/>
    <lineage>
        <taxon>Bacteria</taxon>
        <taxon>Bacillati</taxon>
        <taxon>Bacillota</taxon>
        <taxon>Bacilli</taxon>
        <taxon>Bacillales</taxon>
        <taxon>Bacillaceae</taxon>
        <taxon>Cytobacillus</taxon>
    </lineage>
</organism>
<keyword evidence="3" id="KW-1185">Reference proteome</keyword>
<keyword evidence="1" id="KW-0472">Membrane</keyword>
<name>A0ABW6KL01_9BACI</name>
<evidence type="ECO:0000313" key="3">
    <source>
        <dbReference type="Proteomes" id="UP001601059"/>
    </source>
</evidence>
<dbReference type="EMBL" id="JBIACK010000021">
    <property type="protein sequence ID" value="MFE8703910.1"/>
    <property type="molecule type" value="Genomic_DNA"/>
</dbReference>